<reference evidence="3 4" key="1">
    <citation type="submission" date="2024-01" db="EMBL/GenBank/DDBJ databases">
        <title>Comparative genomics of Cryptococcus and Kwoniella reveals pathogenesis evolution and contrasting modes of karyotype evolution via chromosome fusion or intercentromeric recombination.</title>
        <authorList>
            <person name="Coelho M.A."/>
            <person name="David-Palma M."/>
            <person name="Shea T."/>
            <person name="Bowers K."/>
            <person name="McGinley-Smith S."/>
            <person name="Mohammad A.W."/>
            <person name="Gnirke A."/>
            <person name="Yurkov A.M."/>
            <person name="Nowrousian M."/>
            <person name="Sun S."/>
            <person name="Cuomo C.A."/>
            <person name="Heitman J."/>
        </authorList>
    </citation>
    <scope>NUCLEOTIDE SEQUENCE [LARGE SCALE GENOMIC DNA]</scope>
    <source>
        <strain evidence="3">CBS 11374</strain>
    </source>
</reference>
<dbReference type="EMBL" id="CP141881">
    <property type="protein sequence ID" value="WRT64008.1"/>
    <property type="molecule type" value="Genomic_DNA"/>
</dbReference>
<feature type="coiled-coil region" evidence="1">
    <location>
        <begin position="507"/>
        <end position="541"/>
    </location>
</feature>
<dbReference type="RefSeq" id="XP_062788748.1">
    <property type="nucleotide sequence ID" value="XM_062932697.1"/>
</dbReference>
<organism evidence="3 4">
    <name type="scientific">Kwoniella shivajii</name>
    <dbReference type="NCBI Taxonomy" id="564305"/>
    <lineage>
        <taxon>Eukaryota</taxon>
        <taxon>Fungi</taxon>
        <taxon>Dikarya</taxon>
        <taxon>Basidiomycota</taxon>
        <taxon>Agaricomycotina</taxon>
        <taxon>Tremellomycetes</taxon>
        <taxon>Tremellales</taxon>
        <taxon>Cryptococcaceae</taxon>
        <taxon>Kwoniella</taxon>
    </lineage>
</organism>
<protein>
    <recommendedName>
        <fullName evidence="5">SET domain-containing protein</fullName>
    </recommendedName>
</protein>
<evidence type="ECO:0000313" key="3">
    <source>
        <dbReference type="EMBL" id="WRT64008.1"/>
    </source>
</evidence>
<dbReference type="GeneID" id="87953066"/>
<feature type="compositionally biased region" description="Basic and acidic residues" evidence="2">
    <location>
        <begin position="462"/>
        <end position="481"/>
    </location>
</feature>
<keyword evidence="1" id="KW-0175">Coiled coil</keyword>
<keyword evidence="4" id="KW-1185">Reference proteome</keyword>
<evidence type="ECO:0000313" key="4">
    <source>
        <dbReference type="Proteomes" id="UP001329825"/>
    </source>
</evidence>
<proteinExistence type="predicted"/>
<feature type="compositionally biased region" description="Low complexity" evidence="2">
    <location>
        <begin position="137"/>
        <end position="147"/>
    </location>
</feature>
<accession>A0ABZ1CQQ1</accession>
<name>A0ABZ1CQQ1_9TREE</name>
<feature type="region of interest" description="Disordered" evidence="2">
    <location>
        <begin position="132"/>
        <end position="165"/>
    </location>
</feature>
<feature type="compositionally biased region" description="Polar residues" evidence="2">
    <location>
        <begin position="595"/>
        <end position="605"/>
    </location>
</feature>
<dbReference type="Proteomes" id="UP001329825">
    <property type="component" value="Chromosome 1"/>
</dbReference>
<evidence type="ECO:0008006" key="5">
    <source>
        <dbReference type="Google" id="ProtNLM"/>
    </source>
</evidence>
<feature type="region of interest" description="Disordered" evidence="2">
    <location>
        <begin position="316"/>
        <end position="336"/>
    </location>
</feature>
<evidence type="ECO:0000256" key="1">
    <source>
        <dbReference type="SAM" id="Coils"/>
    </source>
</evidence>
<gene>
    <name evidence="3" type="ORF">IL334_000935</name>
</gene>
<feature type="region of interest" description="Disordered" evidence="2">
    <location>
        <begin position="459"/>
        <end position="495"/>
    </location>
</feature>
<evidence type="ECO:0000256" key="2">
    <source>
        <dbReference type="SAM" id="MobiDB-lite"/>
    </source>
</evidence>
<feature type="region of interest" description="Disordered" evidence="2">
    <location>
        <begin position="584"/>
        <end position="605"/>
    </location>
</feature>
<sequence length="605" mass="69490">MEGPDLAEEEQKALSVIHQLCAFEFLYMELFASLDGIDKLPARGSKTLRFERDWLYINPRTKEKAKRDDGVEDLEAMIRRITQSQRDAGDNVIPERYLRRIENNFLSALHNSHIRLGISKEIPDEVGLFVKSRSRSNRSSSSDSSPRPMQYARKQPASNSTGTLSRIDYLRRRDVNKADLQHYDIDKPNMKGIRFELFSFPRRVKEIEQMGFLDDLTFDYKHRSNPKGKKRNYILIGLGLARVINHHCKLHSVTWPFESDALRFDDQITSLGYMAGRKLEVSKELKPGMEVFGYYSAEFAKLDCLCTCTDHHPYPRPSSPDSHDSCPPPRNSSPFLRNTEVLSQADSMDMGTIQMEGSKPKHRYSFGKAHTPFNADWTSDTELSEKRKDQLTRTKRKKDKYKKHAVVELDDDEDEDVQYVGTHLSPSKQKKKKRLFIEEEEQQDNDIFIQDTMDISSPILSEPEREPAPEPGLDRSYRDHVSNSPHSVASGKLNPLSERIDDRVGRIKMHEGRLENIIAELVDLKEQITNDRKEIEACRKENSLAMVNSNVNRKGKGKERDVDVDIRMSEPRKSVSRISENCTAIVENEPGRKNAGSSKCPTSQQ</sequence>